<protein>
    <submittedName>
        <fullName evidence="2">Pimeloyl-ACP methyl ester carboxylesterase</fullName>
    </submittedName>
</protein>
<dbReference type="Gene3D" id="3.40.50.1820">
    <property type="entry name" value="alpha/beta hydrolase"/>
    <property type="match status" value="1"/>
</dbReference>
<feature type="domain" description="AB hydrolase-1" evidence="1">
    <location>
        <begin position="30"/>
        <end position="255"/>
    </location>
</feature>
<accession>A0ABR6BUT4</accession>
<organism evidence="2 3">
    <name type="scientific">Kutzneria viridogrisea</name>
    <dbReference type="NCBI Taxonomy" id="47990"/>
    <lineage>
        <taxon>Bacteria</taxon>
        <taxon>Bacillati</taxon>
        <taxon>Actinomycetota</taxon>
        <taxon>Actinomycetes</taxon>
        <taxon>Pseudonocardiales</taxon>
        <taxon>Pseudonocardiaceae</taxon>
        <taxon>Kutzneria</taxon>
    </lineage>
</organism>
<evidence type="ECO:0000313" key="2">
    <source>
        <dbReference type="EMBL" id="MBA8930663.1"/>
    </source>
</evidence>
<name>A0ABR6BUT4_9PSEU</name>
<evidence type="ECO:0000313" key="3">
    <source>
        <dbReference type="Proteomes" id="UP000517916"/>
    </source>
</evidence>
<reference evidence="2 3" key="1">
    <citation type="submission" date="2020-08" db="EMBL/GenBank/DDBJ databases">
        <title>Genomic Encyclopedia of Archaeal and Bacterial Type Strains, Phase II (KMG-II): from individual species to whole genera.</title>
        <authorList>
            <person name="Goeker M."/>
        </authorList>
    </citation>
    <scope>NUCLEOTIDE SEQUENCE [LARGE SCALE GENOMIC DNA]</scope>
    <source>
        <strain evidence="2 3">DSM 43850</strain>
    </source>
</reference>
<proteinExistence type="predicted"/>
<comment type="caution">
    <text evidence="2">The sequence shown here is derived from an EMBL/GenBank/DDBJ whole genome shotgun (WGS) entry which is preliminary data.</text>
</comment>
<dbReference type="InterPro" id="IPR000073">
    <property type="entry name" value="AB_hydrolase_1"/>
</dbReference>
<gene>
    <name evidence="2" type="ORF">BC739_007910</name>
</gene>
<keyword evidence="3" id="KW-1185">Reference proteome</keyword>
<dbReference type="Pfam" id="PF12697">
    <property type="entry name" value="Abhydrolase_6"/>
    <property type="match status" value="1"/>
</dbReference>
<dbReference type="InterPro" id="IPR029058">
    <property type="entry name" value="AB_hydrolase_fold"/>
</dbReference>
<evidence type="ECO:0000259" key="1">
    <source>
        <dbReference type="Pfam" id="PF12697"/>
    </source>
</evidence>
<dbReference type="SUPFAM" id="SSF53474">
    <property type="entry name" value="alpha/beta-Hydrolases"/>
    <property type="match status" value="1"/>
</dbReference>
<dbReference type="EMBL" id="JACJID010000007">
    <property type="protein sequence ID" value="MBA8930663.1"/>
    <property type="molecule type" value="Genomic_DNA"/>
</dbReference>
<dbReference type="RefSeq" id="WP_182839997.1">
    <property type="nucleotide sequence ID" value="NZ_BAAABQ010000070.1"/>
</dbReference>
<dbReference type="Proteomes" id="UP000517916">
    <property type="component" value="Unassembled WGS sequence"/>
</dbReference>
<sequence length="265" mass="28623">MEQSIQKKLPVGENSWVTVDVYGDPDAPGLVVVPGAMSDAHAWRHVARAVDAWPSVAVVNRRGRAPSGPLTDRYSMRSEVEDLGVVLDELGSVKTLFGWSYGALIALLATNDRPMRQVIAYEPVMRPFGGHALPDLKAAAEKADWGRCVEIVNRQIVGLSAAHVEALRADHDGWATLCRLSEPLYAETAVINTAPVPDALARQADRVDLVIGQHNRGAAPYGTSFEDVQQRIAHARVHELANQGHLGHIHAPAELGRLLNDLAAG</sequence>